<dbReference type="Pfam" id="PF12550">
    <property type="entry name" value="GCR1_C"/>
    <property type="match status" value="1"/>
</dbReference>
<dbReference type="GO" id="GO:0000981">
    <property type="term" value="F:DNA-binding transcription factor activity, RNA polymerase II-specific"/>
    <property type="evidence" value="ECO:0007669"/>
    <property type="project" value="TreeGrafter"/>
</dbReference>
<dbReference type="Gene3D" id="1.10.443.20">
    <property type="entry name" value="Centromere DNA-binding protein complex CBF3 subunit, domain 2"/>
    <property type="match status" value="1"/>
</dbReference>
<evidence type="ECO:0000259" key="2">
    <source>
        <dbReference type="Pfam" id="PF12550"/>
    </source>
</evidence>
<dbReference type="PANTHER" id="PTHR37784">
    <property type="entry name" value="PROTEIN MSN1"/>
    <property type="match status" value="1"/>
</dbReference>
<feature type="domain" description="Transcription activator GCR1-like" evidence="2">
    <location>
        <begin position="166"/>
        <end position="243"/>
    </location>
</feature>
<keyword evidence="5" id="KW-1185">Reference proteome</keyword>
<dbReference type="GO" id="GO:0060963">
    <property type="term" value="P:positive regulation of ribosomal protein gene transcription by RNA polymerase II"/>
    <property type="evidence" value="ECO:0007669"/>
    <property type="project" value="TreeGrafter"/>
</dbReference>
<evidence type="ECO:0008006" key="6">
    <source>
        <dbReference type="Google" id="ProtNLM"/>
    </source>
</evidence>
<protein>
    <recommendedName>
        <fullName evidence="6">Transcription activator GCR1-like domain-containing protein</fullName>
    </recommendedName>
</protein>
<dbReference type="InterPro" id="IPR022210">
    <property type="entry name" value="TF_GCR1-like"/>
</dbReference>
<dbReference type="GO" id="GO:0000978">
    <property type="term" value="F:RNA polymerase II cis-regulatory region sequence-specific DNA binding"/>
    <property type="evidence" value="ECO:0007669"/>
    <property type="project" value="TreeGrafter"/>
</dbReference>
<dbReference type="InterPro" id="IPR031872">
    <property type="entry name" value="NDC10_II"/>
</dbReference>
<dbReference type="Pfam" id="PF16787">
    <property type="entry name" value="NDC10_II"/>
    <property type="match status" value="1"/>
</dbReference>
<dbReference type="RefSeq" id="XP_062644759.1">
    <property type="nucleotide sequence ID" value="XM_062790703.1"/>
</dbReference>
<evidence type="ECO:0000256" key="1">
    <source>
        <dbReference type="SAM" id="MobiDB-lite"/>
    </source>
</evidence>
<sequence length="297" mass="33301">MISPGLERWKGRFGPGAHQINDLAAMGLTNLLFYLREVILQDSALLMPQFPDNPVWNHPVFQHEAYRPYAQQVLAFAQGEERPSQLAMIAQALPTLLTTGLTFEVKAAGSQVVAAAAAAVLPPRPEGKERGESRYTATQSSSESNRATSLGPARTDDAPEPQPPQYRMYRAVKTVEGLWHEWTVGLRGMPAIAALDRKWGSRWRAGRRSELQWYHLRLEVIKEIQRVAQAQRIGEQAAIYIVNMQQQRTGCSLDQFCKRLRANRKEGEAGRPAVQRCKRSAGASYCVLVVMQQYSPF</sequence>
<dbReference type="Proteomes" id="UP001302602">
    <property type="component" value="Unassembled WGS sequence"/>
</dbReference>
<evidence type="ECO:0000259" key="3">
    <source>
        <dbReference type="Pfam" id="PF16787"/>
    </source>
</evidence>
<organism evidence="4 5">
    <name type="scientific">Parathielavia appendiculata</name>
    <dbReference type="NCBI Taxonomy" id="2587402"/>
    <lineage>
        <taxon>Eukaryota</taxon>
        <taxon>Fungi</taxon>
        <taxon>Dikarya</taxon>
        <taxon>Ascomycota</taxon>
        <taxon>Pezizomycotina</taxon>
        <taxon>Sordariomycetes</taxon>
        <taxon>Sordariomycetidae</taxon>
        <taxon>Sordariales</taxon>
        <taxon>Chaetomiaceae</taxon>
        <taxon>Parathielavia</taxon>
    </lineage>
</organism>
<dbReference type="AlphaFoldDB" id="A0AAN6TUI3"/>
<dbReference type="InterPro" id="IPR052146">
    <property type="entry name" value="HOT1"/>
</dbReference>
<dbReference type="PANTHER" id="PTHR37784:SF4">
    <property type="entry name" value="TRANSCRIPTION FACTOR-LIKE PROTEIN EUC1"/>
    <property type="match status" value="1"/>
</dbReference>
<dbReference type="InterPro" id="IPR038279">
    <property type="entry name" value="Ndc10_dom2_sf"/>
</dbReference>
<feature type="domain" description="Ndc10" evidence="3">
    <location>
        <begin position="2"/>
        <end position="66"/>
    </location>
</feature>
<gene>
    <name evidence="4" type="ORF">N657DRAFT_623982</name>
</gene>
<name>A0AAN6TUI3_9PEZI</name>
<comment type="caution">
    <text evidence="4">The sequence shown here is derived from an EMBL/GenBank/DDBJ whole genome shotgun (WGS) entry which is preliminary data.</text>
</comment>
<proteinExistence type="predicted"/>
<dbReference type="EMBL" id="MU853235">
    <property type="protein sequence ID" value="KAK4120988.1"/>
    <property type="molecule type" value="Genomic_DNA"/>
</dbReference>
<accession>A0AAN6TUI3</accession>
<feature type="region of interest" description="Disordered" evidence="1">
    <location>
        <begin position="123"/>
        <end position="165"/>
    </location>
</feature>
<evidence type="ECO:0000313" key="4">
    <source>
        <dbReference type="EMBL" id="KAK4120988.1"/>
    </source>
</evidence>
<reference evidence="4" key="2">
    <citation type="submission" date="2023-05" db="EMBL/GenBank/DDBJ databases">
        <authorList>
            <consortium name="Lawrence Berkeley National Laboratory"/>
            <person name="Steindorff A."/>
            <person name="Hensen N."/>
            <person name="Bonometti L."/>
            <person name="Westerberg I."/>
            <person name="Brannstrom I.O."/>
            <person name="Guillou S."/>
            <person name="Cros-Aarteil S."/>
            <person name="Calhoun S."/>
            <person name="Haridas S."/>
            <person name="Kuo A."/>
            <person name="Mondo S."/>
            <person name="Pangilinan J."/>
            <person name="Riley R."/>
            <person name="Labutti K."/>
            <person name="Andreopoulos B."/>
            <person name="Lipzen A."/>
            <person name="Chen C."/>
            <person name="Yanf M."/>
            <person name="Daum C."/>
            <person name="Ng V."/>
            <person name="Clum A."/>
            <person name="Ohm R."/>
            <person name="Martin F."/>
            <person name="Silar P."/>
            <person name="Natvig D."/>
            <person name="Lalanne C."/>
            <person name="Gautier V."/>
            <person name="Ament-Velasquez S.L."/>
            <person name="Kruys A."/>
            <person name="Hutchinson M.I."/>
            <person name="Powell A.J."/>
            <person name="Barry K."/>
            <person name="Miller A.N."/>
            <person name="Grigoriev I.V."/>
            <person name="Debuchy R."/>
            <person name="Gladieux P."/>
            <person name="Thoren M.H."/>
            <person name="Johannesson H."/>
        </authorList>
    </citation>
    <scope>NUCLEOTIDE SEQUENCE</scope>
    <source>
        <strain evidence="4">CBS 731.68</strain>
    </source>
</reference>
<dbReference type="GeneID" id="87827473"/>
<evidence type="ECO:0000313" key="5">
    <source>
        <dbReference type="Proteomes" id="UP001302602"/>
    </source>
</evidence>
<feature type="compositionally biased region" description="Polar residues" evidence="1">
    <location>
        <begin position="135"/>
        <end position="148"/>
    </location>
</feature>
<reference evidence="4" key="1">
    <citation type="journal article" date="2023" name="Mol. Phylogenet. Evol.">
        <title>Genome-scale phylogeny and comparative genomics of the fungal order Sordariales.</title>
        <authorList>
            <person name="Hensen N."/>
            <person name="Bonometti L."/>
            <person name="Westerberg I."/>
            <person name="Brannstrom I.O."/>
            <person name="Guillou S."/>
            <person name="Cros-Aarteil S."/>
            <person name="Calhoun S."/>
            <person name="Haridas S."/>
            <person name="Kuo A."/>
            <person name="Mondo S."/>
            <person name="Pangilinan J."/>
            <person name="Riley R."/>
            <person name="LaButti K."/>
            <person name="Andreopoulos B."/>
            <person name="Lipzen A."/>
            <person name="Chen C."/>
            <person name="Yan M."/>
            <person name="Daum C."/>
            <person name="Ng V."/>
            <person name="Clum A."/>
            <person name="Steindorff A."/>
            <person name="Ohm R.A."/>
            <person name="Martin F."/>
            <person name="Silar P."/>
            <person name="Natvig D.O."/>
            <person name="Lalanne C."/>
            <person name="Gautier V."/>
            <person name="Ament-Velasquez S.L."/>
            <person name="Kruys A."/>
            <person name="Hutchinson M.I."/>
            <person name="Powell A.J."/>
            <person name="Barry K."/>
            <person name="Miller A.N."/>
            <person name="Grigoriev I.V."/>
            <person name="Debuchy R."/>
            <person name="Gladieux P."/>
            <person name="Hiltunen Thoren M."/>
            <person name="Johannesson H."/>
        </authorList>
    </citation>
    <scope>NUCLEOTIDE SEQUENCE</scope>
    <source>
        <strain evidence="4">CBS 731.68</strain>
    </source>
</reference>